<dbReference type="EMBL" id="REGN01000316">
    <property type="protein sequence ID" value="RNA42822.1"/>
    <property type="molecule type" value="Genomic_DNA"/>
</dbReference>
<comment type="caution">
    <text evidence="1">The sequence shown here is derived from an EMBL/GenBank/DDBJ whole genome shotgun (WGS) entry which is preliminary data.</text>
</comment>
<reference evidence="1 2" key="1">
    <citation type="journal article" date="2018" name="Sci. Rep.">
        <title>Genomic signatures of local adaptation to the degree of environmental predictability in rotifers.</title>
        <authorList>
            <person name="Franch-Gras L."/>
            <person name="Hahn C."/>
            <person name="Garcia-Roger E.M."/>
            <person name="Carmona M.J."/>
            <person name="Serra M."/>
            <person name="Gomez A."/>
        </authorList>
    </citation>
    <scope>NUCLEOTIDE SEQUENCE [LARGE SCALE GENOMIC DNA]</scope>
    <source>
        <strain evidence="1">HYR1</strain>
    </source>
</reference>
<sequence>MVLPKVRLKLVLKNLSANSNFLFKIKFSKFTEIKLNYFLVEMSYFFKDLGIRFLSDHALKLYPKTLSLSNYQLRFLARDIDELNENITQKILNAANKSVPFQSQKIFKSSLPKNINEEKLGEISKKLAAKY</sequence>
<dbReference type="Proteomes" id="UP000276133">
    <property type="component" value="Unassembled WGS sequence"/>
</dbReference>
<evidence type="ECO:0000313" key="1">
    <source>
        <dbReference type="EMBL" id="RNA42822.1"/>
    </source>
</evidence>
<dbReference type="OrthoDB" id="410155at2759"/>
<proteinExistence type="predicted"/>
<gene>
    <name evidence="1" type="ORF">BpHYR1_001449</name>
</gene>
<dbReference type="AlphaFoldDB" id="A0A3M7T476"/>
<accession>A0A3M7T476</accession>
<keyword evidence="2" id="KW-1185">Reference proteome</keyword>
<evidence type="ECO:0000313" key="2">
    <source>
        <dbReference type="Proteomes" id="UP000276133"/>
    </source>
</evidence>
<name>A0A3M7T476_BRAPC</name>
<protein>
    <submittedName>
        <fullName evidence="1">Uncharacterized protein</fullName>
    </submittedName>
</protein>
<organism evidence="1 2">
    <name type="scientific">Brachionus plicatilis</name>
    <name type="common">Marine rotifer</name>
    <name type="synonym">Brachionus muelleri</name>
    <dbReference type="NCBI Taxonomy" id="10195"/>
    <lineage>
        <taxon>Eukaryota</taxon>
        <taxon>Metazoa</taxon>
        <taxon>Spiralia</taxon>
        <taxon>Gnathifera</taxon>
        <taxon>Rotifera</taxon>
        <taxon>Eurotatoria</taxon>
        <taxon>Monogononta</taxon>
        <taxon>Pseudotrocha</taxon>
        <taxon>Ploima</taxon>
        <taxon>Brachionidae</taxon>
        <taxon>Brachionus</taxon>
    </lineage>
</organism>